<dbReference type="PANTHER" id="PTHR34597">
    <property type="entry name" value="SLR1661 PROTEIN"/>
    <property type="match status" value="1"/>
</dbReference>
<keyword evidence="3" id="KW-0732">Signal</keyword>
<dbReference type="AlphaFoldDB" id="A0A1M7NUR0"/>
<feature type="signal peptide" evidence="3">
    <location>
        <begin position="1"/>
        <end position="21"/>
    </location>
</feature>
<evidence type="ECO:0000256" key="1">
    <source>
        <dbReference type="ARBA" id="ARBA00004370"/>
    </source>
</evidence>
<dbReference type="Gene3D" id="2.40.160.50">
    <property type="entry name" value="membrane protein fhac: a member of the omp85/tpsb transporter family"/>
    <property type="match status" value="1"/>
</dbReference>
<evidence type="ECO:0000313" key="6">
    <source>
        <dbReference type="Proteomes" id="UP000184513"/>
    </source>
</evidence>
<dbReference type="PANTHER" id="PTHR34597:SF3">
    <property type="entry name" value="OUTER MEMBRANE TRANSPORTER CDIB"/>
    <property type="match status" value="1"/>
</dbReference>
<accession>A0A1M7NUR0</accession>
<keyword evidence="6" id="KW-1185">Reference proteome</keyword>
<keyword evidence="2" id="KW-0472">Membrane</keyword>
<dbReference type="GO" id="GO:0098046">
    <property type="term" value="C:type V protein secretion system complex"/>
    <property type="evidence" value="ECO:0007669"/>
    <property type="project" value="TreeGrafter"/>
</dbReference>
<sequence length="379" mass="43492">MKFPFRVLPLLLLLFFAGKEAKPQGFIKKYLNSIVNDTSDISRPQFLMYPTLAYAPETSWEIGFSTLYVYYANRDTTNRLSEVNGFTFFTLENQYGLWFDHANYSPGDLWFYLGRIRLQSFPLLYYGIGNDTQADYLARVDANQILIKERVLRKIRGNLFFGLEMDWQRLSEVAFNSAPADPQFELPAGYQGSSNLGLGVGMVYDDRHNVLNVREGLFSELAVMRYNPFWQSDFNFTTVLSDTRYYHPVGENNVLATQFFGQFNSGRVPFNQLSLMGGESLMRGYYTGRYRGQNQLAGQVEMRFLPFPLGFTDRIGGAVFAGAGQVFSSWTDFDWKNTVWSAGAGLRFLIFPKKDIYTRFDLAFTEEGTGIYFFIGEAF</sequence>
<protein>
    <submittedName>
        <fullName evidence="5">Surface antigen</fullName>
    </submittedName>
</protein>
<feature type="chain" id="PRO_5013337229" evidence="3">
    <location>
        <begin position="22"/>
        <end position="379"/>
    </location>
</feature>
<gene>
    <name evidence="5" type="ORF">SAMN04488057_10682</name>
</gene>
<feature type="domain" description="Bacterial surface antigen (D15)" evidence="4">
    <location>
        <begin position="143"/>
        <end position="379"/>
    </location>
</feature>
<dbReference type="Proteomes" id="UP000184513">
    <property type="component" value="Unassembled WGS sequence"/>
</dbReference>
<organism evidence="5 6">
    <name type="scientific">Cyclobacterium lianum</name>
    <dbReference type="NCBI Taxonomy" id="388280"/>
    <lineage>
        <taxon>Bacteria</taxon>
        <taxon>Pseudomonadati</taxon>
        <taxon>Bacteroidota</taxon>
        <taxon>Cytophagia</taxon>
        <taxon>Cytophagales</taxon>
        <taxon>Cyclobacteriaceae</taxon>
        <taxon>Cyclobacterium</taxon>
    </lineage>
</organism>
<comment type="subcellular location">
    <subcellularLocation>
        <location evidence="1">Membrane</location>
    </subcellularLocation>
</comment>
<dbReference type="RefSeq" id="WP_073094740.1">
    <property type="nucleotide sequence ID" value="NZ_FRCY01000006.1"/>
</dbReference>
<dbReference type="STRING" id="388280.SAMN04488057_10682"/>
<name>A0A1M7NUR0_9BACT</name>
<dbReference type="Pfam" id="PF01103">
    <property type="entry name" value="Omp85"/>
    <property type="match status" value="1"/>
</dbReference>
<evidence type="ECO:0000256" key="2">
    <source>
        <dbReference type="ARBA" id="ARBA00023136"/>
    </source>
</evidence>
<evidence type="ECO:0000313" key="5">
    <source>
        <dbReference type="EMBL" id="SHN07693.1"/>
    </source>
</evidence>
<dbReference type="GO" id="GO:0019867">
    <property type="term" value="C:outer membrane"/>
    <property type="evidence" value="ECO:0007669"/>
    <property type="project" value="InterPro"/>
</dbReference>
<reference evidence="5 6" key="1">
    <citation type="submission" date="2016-11" db="EMBL/GenBank/DDBJ databases">
        <authorList>
            <person name="Jaros S."/>
            <person name="Januszkiewicz K."/>
            <person name="Wedrychowicz H."/>
        </authorList>
    </citation>
    <scope>NUCLEOTIDE SEQUENCE [LARGE SCALE GENOMIC DNA]</scope>
    <source>
        <strain evidence="5 6">CGMCC 1.6102</strain>
    </source>
</reference>
<dbReference type="InterPro" id="IPR000184">
    <property type="entry name" value="Bac_surfAg_D15"/>
</dbReference>
<dbReference type="GO" id="GO:0008320">
    <property type="term" value="F:protein transmembrane transporter activity"/>
    <property type="evidence" value="ECO:0007669"/>
    <property type="project" value="TreeGrafter"/>
</dbReference>
<dbReference type="InterPro" id="IPR051544">
    <property type="entry name" value="TPS_OM_transporter"/>
</dbReference>
<proteinExistence type="predicted"/>
<evidence type="ECO:0000259" key="4">
    <source>
        <dbReference type="Pfam" id="PF01103"/>
    </source>
</evidence>
<dbReference type="EMBL" id="FRCY01000006">
    <property type="protein sequence ID" value="SHN07693.1"/>
    <property type="molecule type" value="Genomic_DNA"/>
</dbReference>
<evidence type="ECO:0000256" key="3">
    <source>
        <dbReference type="SAM" id="SignalP"/>
    </source>
</evidence>
<dbReference type="GO" id="GO:0046819">
    <property type="term" value="P:protein secretion by the type V secretion system"/>
    <property type="evidence" value="ECO:0007669"/>
    <property type="project" value="TreeGrafter"/>
</dbReference>